<dbReference type="AlphaFoldDB" id="A0A2H9T2P5"/>
<evidence type="ECO:0000313" key="1">
    <source>
        <dbReference type="EMBL" id="PJE77502.1"/>
    </source>
</evidence>
<reference evidence="1" key="1">
    <citation type="journal article" date="2017" name="Appl. Environ. Microbiol.">
        <title>Molecular characterization of an Endozoicomonas-like organism causing infection in king scallop Pecten maximus L.</title>
        <authorList>
            <person name="Cano I."/>
            <person name="van Aerle R."/>
            <person name="Ross S."/>
            <person name="Verner-Jeffreys D.W."/>
            <person name="Paley R.K."/>
            <person name="Rimmer G."/>
            <person name="Ryder D."/>
            <person name="Hooper P."/>
            <person name="Stone D."/>
            <person name="Feist S.W."/>
        </authorList>
    </citation>
    <scope>NUCLEOTIDE SEQUENCE</scope>
</reference>
<organism evidence="1">
    <name type="scientific">invertebrate metagenome</name>
    <dbReference type="NCBI Taxonomy" id="1711999"/>
    <lineage>
        <taxon>unclassified sequences</taxon>
        <taxon>metagenomes</taxon>
        <taxon>organismal metagenomes</taxon>
    </lineage>
</organism>
<name>A0A2H9T2P5_9ZZZZ</name>
<sequence>MKFDEMIRNSLRVVPRTIFGTDGRTDKAVTIRSPKFFWEHTNILKPKIDFENVQPKIASDNAQLVTNQLYAILSTSLFDIFSSEVFEASTQPKTIS</sequence>
<protein>
    <submittedName>
        <fullName evidence="1">Uncharacterized protein</fullName>
    </submittedName>
</protein>
<proteinExistence type="predicted"/>
<dbReference type="EMBL" id="NSIT01000547">
    <property type="protein sequence ID" value="PJE77502.1"/>
    <property type="molecule type" value="Genomic_DNA"/>
</dbReference>
<accession>A0A2H9T2P5</accession>
<comment type="caution">
    <text evidence="1">The sequence shown here is derived from an EMBL/GenBank/DDBJ whole genome shotgun (WGS) entry which is preliminary data.</text>
</comment>
<gene>
    <name evidence="1" type="ORF">CI610_03574</name>
</gene>